<keyword evidence="3" id="KW-1185">Reference proteome</keyword>
<name>L8GFC6_ACACF</name>
<keyword evidence="1" id="KW-0472">Membrane</keyword>
<keyword evidence="1" id="KW-1133">Transmembrane helix</keyword>
<dbReference type="GeneID" id="14911871"/>
<dbReference type="VEuPathDB" id="AmoebaDB:ACA1_121450"/>
<dbReference type="RefSeq" id="XP_004333451.1">
    <property type="nucleotide sequence ID" value="XM_004333403.1"/>
</dbReference>
<feature type="transmembrane region" description="Helical" evidence="1">
    <location>
        <begin position="68"/>
        <end position="91"/>
    </location>
</feature>
<gene>
    <name evidence="2" type="ORF">ACA1_121450</name>
</gene>
<feature type="transmembrane region" description="Helical" evidence="1">
    <location>
        <begin position="156"/>
        <end position="178"/>
    </location>
</feature>
<evidence type="ECO:0000313" key="2">
    <source>
        <dbReference type="EMBL" id="ELR11438.1"/>
    </source>
</evidence>
<feature type="transmembrane region" description="Helical" evidence="1">
    <location>
        <begin position="6"/>
        <end position="24"/>
    </location>
</feature>
<sequence length="231" mass="25696">MIALLSIIAHAMVVVFSIIEYVFLEIVDVKLIIVVSSGVLAGFFALTVILAPFALIPSLNKSTAPLMLKTFLVSLVIFINWAMFMVCIIHWRSHYQVNSPMECLMDTSPPLDILQPNSTTNIVSMSSSTMTGTNGMGSGNKQLPLNMMHTQCYSQFMAIFLLQATIGSAVQMFIVAMYTSSCVTRRMDYAPVKYSMYPKEQYQFMNNSDLSNNMEMTEIGRMGNSGTSKQQ</sequence>
<dbReference type="Proteomes" id="UP000011083">
    <property type="component" value="Unassembled WGS sequence"/>
</dbReference>
<dbReference type="AlphaFoldDB" id="L8GFC6"/>
<accession>L8GFC6</accession>
<protein>
    <recommendedName>
        <fullName evidence="4">Transmembrane protein</fullName>
    </recommendedName>
</protein>
<feature type="transmembrane region" description="Helical" evidence="1">
    <location>
        <begin position="31"/>
        <end position="56"/>
    </location>
</feature>
<dbReference type="KEGG" id="acan:ACA1_121450"/>
<proteinExistence type="predicted"/>
<keyword evidence="1" id="KW-0812">Transmembrane</keyword>
<evidence type="ECO:0000256" key="1">
    <source>
        <dbReference type="SAM" id="Phobius"/>
    </source>
</evidence>
<dbReference type="EMBL" id="KB008151">
    <property type="protein sequence ID" value="ELR11438.1"/>
    <property type="molecule type" value="Genomic_DNA"/>
</dbReference>
<evidence type="ECO:0000313" key="3">
    <source>
        <dbReference type="Proteomes" id="UP000011083"/>
    </source>
</evidence>
<evidence type="ECO:0008006" key="4">
    <source>
        <dbReference type="Google" id="ProtNLM"/>
    </source>
</evidence>
<organism evidence="2 3">
    <name type="scientific">Acanthamoeba castellanii (strain ATCC 30010 / Neff)</name>
    <dbReference type="NCBI Taxonomy" id="1257118"/>
    <lineage>
        <taxon>Eukaryota</taxon>
        <taxon>Amoebozoa</taxon>
        <taxon>Discosea</taxon>
        <taxon>Longamoebia</taxon>
        <taxon>Centramoebida</taxon>
        <taxon>Acanthamoebidae</taxon>
        <taxon>Acanthamoeba</taxon>
    </lineage>
</organism>
<reference evidence="2 3" key="1">
    <citation type="journal article" date="2013" name="Genome Biol.">
        <title>Genome of Acanthamoeba castellanii highlights extensive lateral gene transfer and early evolution of tyrosine kinase signaling.</title>
        <authorList>
            <person name="Clarke M."/>
            <person name="Lohan A.J."/>
            <person name="Liu B."/>
            <person name="Lagkouvardos I."/>
            <person name="Roy S."/>
            <person name="Zafar N."/>
            <person name="Bertelli C."/>
            <person name="Schilde C."/>
            <person name="Kianianmomeni A."/>
            <person name="Burglin T.R."/>
            <person name="Frech C."/>
            <person name="Turcotte B."/>
            <person name="Kopec K.O."/>
            <person name="Synnott J.M."/>
            <person name="Choo C."/>
            <person name="Paponov I."/>
            <person name="Finkler A."/>
            <person name="Soon Heng Tan C."/>
            <person name="Hutchins A.P."/>
            <person name="Weinmeier T."/>
            <person name="Rattei T."/>
            <person name="Chu J.S."/>
            <person name="Gimenez G."/>
            <person name="Irimia M."/>
            <person name="Rigden D.J."/>
            <person name="Fitzpatrick D.A."/>
            <person name="Lorenzo-Morales J."/>
            <person name="Bateman A."/>
            <person name="Chiu C.H."/>
            <person name="Tang P."/>
            <person name="Hegemann P."/>
            <person name="Fromm H."/>
            <person name="Raoult D."/>
            <person name="Greub G."/>
            <person name="Miranda-Saavedra D."/>
            <person name="Chen N."/>
            <person name="Nash P."/>
            <person name="Ginger M.L."/>
            <person name="Horn M."/>
            <person name="Schaap P."/>
            <person name="Caler L."/>
            <person name="Loftus B."/>
        </authorList>
    </citation>
    <scope>NUCLEOTIDE SEQUENCE [LARGE SCALE GENOMIC DNA]</scope>
    <source>
        <strain evidence="2 3">Neff</strain>
    </source>
</reference>